<protein>
    <submittedName>
        <fullName evidence="1">Uncharacterized protein</fullName>
    </submittedName>
</protein>
<dbReference type="RefSeq" id="WP_242287851.1">
    <property type="nucleotide sequence ID" value="NZ_JAKKSL010000004.1"/>
</dbReference>
<accession>A0ABS9X4J3</accession>
<comment type="caution">
    <text evidence="1">The sequence shown here is derived from an EMBL/GenBank/DDBJ whole genome shotgun (WGS) entry which is preliminary data.</text>
</comment>
<name>A0ABS9X4J3_9GAMM</name>
<sequence length="171" mass="19609">MQSIPVARVPTLPVGASGYWSLWSVRFAGNDERQVKYLPIYIKPDGSYFAPASNRIWDVLCSGTVEIISGSSTAKNSDIYQMLRFVAEEQGKLVFEDMLVDYKADLSEQMDKGEYSFAARKRAIERIGLPEVKNYRLRQLVDEQLNWSQQINEKQHVYPELSLHIVFEIKG</sequence>
<organism evidence="1 2">
    <name type="scientific">Colwellia maritima</name>
    <dbReference type="NCBI Taxonomy" id="2912588"/>
    <lineage>
        <taxon>Bacteria</taxon>
        <taxon>Pseudomonadati</taxon>
        <taxon>Pseudomonadota</taxon>
        <taxon>Gammaproteobacteria</taxon>
        <taxon>Alteromonadales</taxon>
        <taxon>Colwelliaceae</taxon>
        <taxon>Colwellia</taxon>
    </lineage>
</organism>
<dbReference type="Proteomes" id="UP001139646">
    <property type="component" value="Unassembled WGS sequence"/>
</dbReference>
<keyword evidence="2" id="KW-1185">Reference proteome</keyword>
<dbReference type="EMBL" id="JAKKSL010000004">
    <property type="protein sequence ID" value="MCI2285141.1"/>
    <property type="molecule type" value="Genomic_DNA"/>
</dbReference>
<gene>
    <name evidence="1" type="ORF">L3081_19325</name>
</gene>
<proteinExistence type="predicted"/>
<evidence type="ECO:0000313" key="1">
    <source>
        <dbReference type="EMBL" id="MCI2285141.1"/>
    </source>
</evidence>
<evidence type="ECO:0000313" key="2">
    <source>
        <dbReference type="Proteomes" id="UP001139646"/>
    </source>
</evidence>
<reference evidence="1" key="1">
    <citation type="submission" date="2022-01" db="EMBL/GenBank/DDBJ databases">
        <title>Colwellia maritima, isolated from seawater.</title>
        <authorList>
            <person name="Kristyanto S."/>
            <person name="Jung J."/>
            <person name="Jeon C.O."/>
        </authorList>
    </citation>
    <scope>NUCLEOTIDE SEQUENCE</scope>
    <source>
        <strain evidence="1">MSW7</strain>
    </source>
</reference>